<dbReference type="AlphaFoldDB" id="A0A517QRX0"/>
<keyword evidence="2" id="KW-0456">Lyase</keyword>
<dbReference type="InterPro" id="IPR050312">
    <property type="entry name" value="IolE/XylAMocC-like"/>
</dbReference>
<dbReference type="InterPro" id="IPR013022">
    <property type="entry name" value="Xyl_isomerase-like_TIM-brl"/>
</dbReference>
<dbReference type="EMBL" id="CP036267">
    <property type="protein sequence ID" value="QDT34370.1"/>
    <property type="molecule type" value="Genomic_DNA"/>
</dbReference>
<proteinExistence type="predicted"/>
<feature type="domain" description="Xylose isomerase-like TIM barrel" evidence="1">
    <location>
        <begin position="20"/>
        <end position="301"/>
    </location>
</feature>
<sequence>MMQLGFASAILPDQTLEEVFAIASQLNYDCVEVMCWPPGKAERRYAGVTHIDVTGLNDTSILEIQELTDRYGVSISALGYYPNPLSPDQQESQTAIEHLRRLIEAAPQLGLDRVNSFIGRDWTKSIDDNWPRFLDLWSPLIELAEQHSVRIGIENCPMFFSNDEWPGGKNLAISPAIWRRMFSDIPSPNFGLNYDPSHMIWQHMDYLGPLKEFADRIFHVHAKDVRIDRDRLNSVGILANPMEHHTPKLPGMGDVNWGQFFSILGDSGYDGPVCVEVEDRVYEGSLTTRFQSLQQSCTYLRNYIPNIE</sequence>
<organism evidence="2 3">
    <name type="scientific">Thalassoglobus polymorphus</name>
    <dbReference type="NCBI Taxonomy" id="2527994"/>
    <lineage>
        <taxon>Bacteria</taxon>
        <taxon>Pseudomonadati</taxon>
        <taxon>Planctomycetota</taxon>
        <taxon>Planctomycetia</taxon>
        <taxon>Planctomycetales</taxon>
        <taxon>Planctomycetaceae</taxon>
        <taxon>Thalassoglobus</taxon>
    </lineage>
</organism>
<dbReference type="GO" id="GO:0050114">
    <property type="term" value="F:myo-inosose-2 dehydratase activity"/>
    <property type="evidence" value="ECO:0007669"/>
    <property type="project" value="UniProtKB-EC"/>
</dbReference>
<name>A0A517QRX0_9PLAN</name>
<dbReference type="InterPro" id="IPR036237">
    <property type="entry name" value="Xyl_isomerase-like_sf"/>
</dbReference>
<evidence type="ECO:0000313" key="2">
    <source>
        <dbReference type="EMBL" id="QDT34370.1"/>
    </source>
</evidence>
<evidence type="ECO:0000313" key="3">
    <source>
        <dbReference type="Proteomes" id="UP000315724"/>
    </source>
</evidence>
<keyword evidence="3" id="KW-1185">Reference proteome</keyword>
<evidence type="ECO:0000259" key="1">
    <source>
        <dbReference type="Pfam" id="PF01261"/>
    </source>
</evidence>
<dbReference type="PANTHER" id="PTHR12110:SF21">
    <property type="entry name" value="XYLOSE ISOMERASE-LIKE TIM BARREL DOMAIN-CONTAINING PROTEIN"/>
    <property type="match status" value="1"/>
</dbReference>
<dbReference type="Proteomes" id="UP000315724">
    <property type="component" value="Chromosome"/>
</dbReference>
<dbReference type="PANTHER" id="PTHR12110">
    <property type="entry name" value="HYDROXYPYRUVATE ISOMERASE"/>
    <property type="match status" value="1"/>
</dbReference>
<accession>A0A517QRX0</accession>
<reference evidence="2 3" key="1">
    <citation type="submission" date="2019-02" db="EMBL/GenBank/DDBJ databases">
        <title>Deep-cultivation of Planctomycetes and their phenomic and genomic characterization uncovers novel biology.</title>
        <authorList>
            <person name="Wiegand S."/>
            <person name="Jogler M."/>
            <person name="Boedeker C."/>
            <person name="Pinto D."/>
            <person name="Vollmers J."/>
            <person name="Rivas-Marin E."/>
            <person name="Kohn T."/>
            <person name="Peeters S.H."/>
            <person name="Heuer A."/>
            <person name="Rast P."/>
            <person name="Oberbeckmann S."/>
            <person name="Bunk B."/>
            <person name="Jeske O."/>
            <person name="Meyerdierks A."/>
            <person name="Storesund J.E."/>
            <person name="Kallscheuer N."/>
            <person name="Luecker S."/>
            <person name="Lage O.M."/>
            <person name="Pohl T."/>
            <person name="Merkel B.J."/>
            <person name="Hornburger P."/>
            <person name="Mueller R.-W."/>
            <person name="Bruemmer F."/>
            <person name="Labrenz M."/>
            <person name="Spormann A.M."/>
            <person name="Op den Camp H."/>
            <person name="Overmann J."/>
            <person name="Amann R."/>
            <person name="Jetten M.S.M."/>
            <person name="Mascher T."/>
            <person name="Medema M.H."/>
            <person name="Devos D.P."/>
            <person name="Kaster A.-K."/>
            <person name="Ovreas L."/>
            <person name="Rohde M."/>
            <person name="Galperin M.Y."/>
            <person name="Jogler C."/>
        </authorList>
    </citation>
    <scope>NUCLEOTIDE SEQUENCE [LARGE SCALE GENOMIC DNA]</scope>
    <source>
        <strain evidence="2 3">Mal48</strain>
    </source>
</reference>
<dbReference type="EC" id="4.2.1.44" evidence="2"/>
<dbReference type="Pfam" id="PF01261">
    <property type="entry name" value="AP_endonuc_2"/>
    <property type="match status" value="1"/>
</dbReference>
<dbReference type="Gene3D" id="3.20.20.150">
    <property type="entry name" value="Divalent-metal-dependent TIM barrel enzymes"/>
    <property type="match status" value="1"/>
</dbReference>
<dbReference type="KEGG" id="tpol:Mal48_36300"/>
<dbReference type="SUPFAM" id="SSF51658">
    <property type="entry name" value="Xylose isomerase-like"/>
    <property type="match status" value="1"/>
</dbReference>
<protein>
    <submittedName>
        <fullName evidence="2">Inosose dehydratase</fullName>
        <ecNumber evidence="2">4.2.1.44</ecNumber>
    </submittedName>
</protein>
<gene>
    <name evidence="2" type="primary">iolE_3</name>
    <name evidence="2" type="ORF">Mal48_36300</name>
</gene>